<comment type="PTM">
    <text evidence="7">Carboxylation is probably crucial for Mg(2+) binding and, consequently, for the gamma-phosphate positioning of ATP.</text>
</comment>
<accession>A0ABM5N0I8</accession>
<evidence type="ECO:0000256" key="7">
    <source>
        <dbReference type="HAMAP-Rule" id="MF_00208"/>
    </source>
</evidence>
<keyword evidence="7" id="KW-0067">ATP-binding</keyword>
<feature type="short sequence motif" description="Meso-diaminopimelate recognition motif" evidence="7">
    <location>
        <begin position="402"/>
        <end position="405"/>
    </location>
</feature>
<dbReference type="InterPro" id="IPR036615">
    <property type="entry name" value="Mur_ligase_C_dom_sf"/>
</dbReference>
<comment type="pathway">
    <text evidence="7 8">Cell wall biogenesis; peptidoglycan biosynthesis.</text>
</comment>
<dbReference type="EC" id="6.3.2.13" evidence="7"/>
<comment type="cofactor">
    <cofactor evidence="7">
        <name>Mg(2+)</name>
        <dbReference type="ChEBI" id="CHEBI:18420"/>
    </cofactor>
</comment>
<dbReference type="Pfam" id="PF01225">
    <property type="entry name" value="Mur_ligase"/>
    <property type="match status" value="1"/>
</dbReference>
<comment type="caution">
    <text evidence="7">Lacks conserved residue(s) required for the propagation of feature annotation.</text>
</comment>
<feature type="binding site" evidence="7">
    <location>
        <position position="188"/>
    </location>
    <ligand>
        <name>UDP-N-acetyl-alpha-D-muramoyl-L-alanyl-D-glutamate</name>
        <dbReference type="ChEBI" id="CHEBI:83900"/>
    </ligand>
</feature>
<dbReference type="Gene3D" id="3.40.1390.10">
    <property type="entry name" value="MurE/MurF, N-terminal domain"/>
    <property type="match status" value="1"/>
</dbReference>
<comment type="catalytic activity">
    <reaction evidence="7">
        <text>UDP-N-acetyl-alpha-D-muramoyl-L-alanyl-D-glutamate + meso-2,6-diaminopimelate + ATP = UDP-N-acetyl-alpha-D-muramoyl-L-alanyl-gamma-D-glutamyl-meso-2,6-diaminopimelate + ADP + phosphate + H(+)</text>
        <dbReference type="Rhea" id="RHEA:23676"/>
        <dbReference type="ChEBI" id="CHEBI:15378"/>
        <dbReference type="ChEBI" id="CHEBI:30616"/>
        <dbReference type="ChEBI" id="CHEBI:43474"/>
        <dbReference type="ChEBI" id="CHEBI:57791"/>
        <dbReference type="ChEBI" id="CHEBI:83900"/>
        <dbReference type="ChEBI" id="CHEBI:83905"/>
        <dbReference type="ChEBI" id="CHEBI:456216"/>
        <dbReference type="EC" id="6.3.2.13"/>
    </reaction>
</comment>
<evidence type="ECO:0000313" key="13">
    <source>
        <dbReference type="Proteomes" id="UP000002875"/>
    </source>
</evidence>
<evidence type="ECO:0000259" key="10">
    <source>
        <dbReference type="Pfam" id="PF02875"/>
    </source>
</evidence>
<keyword evidence="5 7" id="KW-0131">Cell cycle</keyword>
<evidence type="ECO:0000259" key="11">
    <source>
        <dbReference type="Pfam" id="PF08245"/>
    </source>
</evidence>
<protein>
    <recommendedName>
        <fullName evidence="7">UDP-N-acetylmuramoyl-L-alanyl-D-glutamate--2,6-diaminopimelate ligase</fullName>
        <ecNumber evidence="7">6.3.2.13</ecNumber>
    </recommendedName>
    <alternativeName>
        <fullName evidence="7">Meso-A2pm-adding enzyme</fullName>
    </alternativeName>
    <alternativeName>
        <fullName evidence="7">Meso-diaminopimelate-adding enzyme</fullName>
    </alternativeName>
    <alternativeName>
        <fullName evidence="7">UDP-MurNAc-L-Ala-D-Glu:meso-diaminopimelate ligase</fullName>
    </alternativeName>
    <alternativeName>
        <fullName evidence="7">UDP-MurNAc-tripeptide synthetase</fullName>
    </alternativeName>
    <alternativeName>
        <fullName evidence="7">UDP-N-acetylmuramyl-tripeptide synthetase</fullName>
    </alternativeName>
</protein>
<keyword evidence="13" id="KW-1185">Reference proteome</keyword>
<comment type="similarity">
    <text evidence="1 7">Belongs to the MurCDEF family. MurE subfamily.</text>
</comment>
<evidence type="ECO:0000259" key="9">
    <source>
        <dbReference type="Pfam" id="PF01225"/>
    </source>
</evidence>
<dbReference type="InterPro" id="IPR000713">
    <property type="entry name" value="Mur_ligase_N"/>
</dbReference>
<evidence type="ECO:0000256" key="6">
    <source>
        <dbReference type="ARBA" id="ARBA00023316"/>
    </source>
</evidence>
<feature type="modified residue" description="N6-carboxylysine" evidence="7">
    <location>
        <position position="220"/>
    </location>
</feature>
<gene>
    <name evidence="7" type="primary">murE</name>
    <name evidence="12" type="ordered locus">Emtol_1769</name>
</gene>
<keyword evidence="3 7" id="KW-0133">Cell shape</keyword>
<sequence>MVLSEVLYKVSLQAVSGKTDIEIKDIIFDSRQVKKGSLFVAIGGTQVDGHNFIEKAIELGASAILCERMPENLNENITYVQVENSARAMGFAAANFYGNPSQKLKLVGVTGTNGKTSTVTLLFRLFRKLGYRCGLLSTVQNQIDDDIIPSTHTTPDSVKINELLADMLQKGVTYCFMEVSSHSVVQERIAGLYFAGGIFTNITHDHLDFHGTFDNYLKAKKGFFDQLPASAFALVNTDDKNGKIMLQNTVARKETYSLKNIGTFKGKVLACSLFGLQMEIDNKEVWFKLIGSFNAYNLLGVYGAAVLLGENSEEVLMQLSDIQPPAGRFEQVVSKNNIVGIVDYAHTPDALKNVLETIVDLREGNQQIITVVGCGGNRDAAKRPIMAEIACKLSDKVILTSDNPRNEDPMDILGQMQKGVPPLHFKKTQTIEDRHEAILIAVKMAKPEDIILVAGKGHETYQEIKGVKHHFDDKEVLKEAFGE</sequence>
<keyword evidence="7" id="KW-0547">Nucleotide-binding</keyword>
<keyword evidence="7" id="KW-0963">Cytoplasm</keyword>
<feature type="binding site" evidence="7">
    <location>
        <begin position="111"/>
        <end position="117"/>
    </location>
    <ligand>
        <name>ATP</name>
        <dbReference type="ChEBI" id="CHEBI:30616"/>
    </ligand>
</feature>
<dbReference type="EMBL" id="CP002961">
    <property type="protein sequence ID" value="AFK02911.1"/>
    <property type="molecule type" value="Genomic_DNA"/>
</dbReference>
<keyword evidence="6 7" id="KW-0961">Cell wall biogenesis/degradation</keyword>
<feature type="domain" description="Mur ligase N-terminal catalytic" evidence="9">
    <location>
        <begin position="23"/>
        <end position="97"/>
    </location>
</feature>
<feature type="domain" description="Mur ligase C-terminal" evidence="10">
    <location>
        <begin position="327"/>
        <end position="457"/>
    </location>
</feature>
<feature type="binding site" evidence="7">
    <location>
        <begin position="153"/>
        <end position="154"/>
    </location>
    <ligand>
        <name>UDP-N-acetyl-alpha-D-muramoyl-L-alanyl-D-glutamate</name>
        <dbReference type="ChEBI" id="CHEBI:83900"/>
    </ligand>
</feature>
<dbReference type="Pfam" id="PF02875">
    <property type="entry name" value="Mur_ligase_C"/>
    <property type="match status" value="1"/>
</dbReference>
<evidence type="ECO:0000256" key="5">
    <source>
        <dbReference type="ARBA" id="ARBA00023306"/>
    </source>
</evidence>
<keyword evidence="4 7" id="KW-0573">Peptidoglycan synthesis</keyword>
<feature type="binding site" evidence="7">
    <location>
        <position position="459"/>
    </location>
    <ligand>
        <name>meso-2,6-diaminopimelate</name>
        <dbReference type="ChEBI" id="CHEBI:57791"/>
    </ligand>
</feature>
<dbReference type="NCBIfam" id="NF001126">
    <property type="entry name" value="PRK00139.1-4"/>
    <property type="match status" value="1"/>
</dbReference>
<comment type="subcellular location">
    <subcellularLocation>
        <location evidence="7 8">Cytoplasm</location>
    </subcellularLocation>
</comment>
<dbReference type="InterPro" id="IPR036565">
    <property type="entry name" value="Mur-like_cat_sf"/>
</dbReference>
<evidence type="ECO:0000256" key="2">
    <source>
        <dbReference type="ARBA" id="ARBA00022618"/>
    </source>
</evidence>
<dbReference type="Pfam" id="PF08245">
    <property type="entry name" value="Mur_ligase_M"/>
    <property type="match status" value="1"/>
</dbReference>
<dbReference type="InterPro" id="IPR005761">
    <property type="entry name" value="UDP-N-AcMur-Glu-dNH2Pim_ligase"/>
</dbReference>
<organism evidence="12 13">
    <name type="scientific">Emticicia oligotrophica (strain DSM 17448 / CIP 109782 / MTCC 6937 / GPTSA100-15)</name>
    <dbReference type="NCBI Taxonomy" id="929562"/>
    <lineage>
        <taxon>Bacteria</taxon>
        <taxon>Pseudomonadati</taxon>
        <taxon>Bacteroidota</taxon>
        <taxon>Cytophagia</taxon>
        <taxon>Cytophagales</taxon>
        <taxon>Leadbetterellaceae</taxon>
        <taxon>Emticicia</taxon>
    </lineage>
</organism>
<dbReference type="PANTHER" id="PTHR23135">
    <property type="entry name" value="MUR LIGASE FAMILY MEMBER"/>
    <property type="match status" value="1"/>
</dbReference>
<feature type="domain" description="Mur ligase central" evidence="11">
    <location>
        <begin position="109"/>
        <end position="304"/>
    </location>
</feature>
<dbReference type="Proteomes" id="UP000002875">
    <property type="component" value="Chromosome"/>
</dbReference>
<evidence type="ECO:0000256" key="8">
    <source>
        <dbReference type="RuleBase" id="RU004135"/>
    </source>
</evidence>
<dbReference type="InterPro" id="IPR035911">
    <property type="entry name" value="MurE/MurF_N"/>
</dbReference>
<name>A0ABM5N0I8_EMTOG</name>
<feature type="binding site" evidence="7">
    <location>
        <position position="180"/>
    </location>
    <ligand>
        <name>UDP-N-acetyl-alpha-D-muramoyl-L-alanyl-D-glutamate</name>
        <dbReference type="ChEBI" id="CHEBI:83900"/>
    </ligand>
</feature>
<dbReference type="PANTHER" id="PTHR23135:SF4">
    <property type="entry name" value="UDP-N-ACETYLMURAMOYL-L-ALANYL-D-GLUTAMATE--2,6-DIAMINOPIMELATE LIGASE MURE HOMOLOG, CHLOROPLASTIC"/>
    <property type="match status" value="1"/>
</dbReference>
<comment type="function">
    <text evidence="7">Catalyzes the addition of meso-diaminopimelic acid to the nucleotide precursor UDP-N-acetylmuramoyl-L-alanyl-D-glutamate (UMAG) in the biosynthesis of bacterial cell-wall peptidoglycan.</text>
</comment>
<feature type="binding site" evidence="7">
    <location>
        <position position="378"/>
    </location>
    <ligand>
        <name>meso-2,6-diaminopimelate</name>
        <dbReference type="ChEBI" id="CHEBI:57791"/>
    </ligand>
</feature>
<feature type="binding site" evidence="7">
    <location>
        <position position="186"/>
    </location>
    <ligand>
        <name>UDP-N-acetyl-alpha-D-muramoyl-L-alanyl-D-glutamate</name>
        <dbReference type="ChEBI" id="CHEBI:83900"/>
    </ligand>
</feature>
<dbReference type="Gene3D" id="3.40.1190.10">
    <property type="entry name" value="Mur-like, catalytic domain"/>
    <property type="match status" value="1"/>
</dbReference>
<dbReference type="InterPro" id="IPR013221">
    <property type="entry name" value="Mur_ligase_cen"/>
</dbReference>
<evidence type="ECO:0000313" key="12">
    <source>
        <dbReference type="EMBL" id="AFK02911.1"/>
    </source>
</evidence>
<feature type="binding site" evidence="7">
    <location>
        <begin position="402"/>
        <end position="405"/>
    </location>
    <ligand>
        <name>meso-2,6-diaminopimelate</name>
        <dbReference type="ChEBI" id="CHEBI:57791"/>
    </ligand>
</feature>
<keyword evidence="7" id="KW-0436">Ligase</keyword>
<keyword evidence="2 7" id="KW-0132">Cell division</keyword>
<feature type="binding site" evidence="7">
    <location>
        <position position="455"/>
    </location>
    <ligand>
        <name>meso-2,6-diaminopimelate</name>
        <dbReference type="ChEBI" id="CHEBI:57791"/>
    </ligand>
</feature>
<evidence type="ECO:0000256" key="4">
    <source>
        <dbReference type="ARBA" id="ARBA00022984"/>
    </source>
</evidence>
<dbReference type="SUPFAM" id="SSF63418">
    <property type="entry name" value="MurE/MurF N-terminal domain"/>
    <property type="match status" value="1"/>
</dbReference>
<dbReference type="InterPro" id="IPR004101">
    <property type="entry name" value="Mur_ligase_C"/>
</dbReference>
<dbReference type="RefSeq" id="WP_015028610.1">
    <property type="nucleotide sequence ID" value="NC_018748.1"/>
</dbReference>
<dbReference type="SUPFAM" id="SSF53623">
    <property type="entry name" value="MurD-like peptide ligases, catalytic domain"/>
    <property type="match status" value="1"/>
</dbReference>
<reference evidence="12 13" key="1">
    <citation type="submission" date="2011-07" db="EMBL/GenBank/DDBJ databases">
        <title>The complete genome of chromosome of Emticicia oligotrophica DSM 17448.</title>
        <authorList>
            <consortium name="US DOE Joint Genome Institute (JGI-PGF)"/>
            <person name="Lucas S."/>
            <person name="Han J."/>
            <person name="Lapidus A."/>
            <person name="Bruce D."/>
            <person name="Goodwin L."/>
            <person name="Pitluck S."/>
            <person name="Peters L."/>
            <person name="Kyrpides N."/>
            <person name="Mavromatis K."/>
            <person name="Ivanova N."/>
            <person name="Ovchinnikova G."/>
            <person name="Teshima H."/>
            <person name="Detter J.C."/>
            <person name="Tapia R."/>
            <person name="Han C."/>
            <person name="Land M."/>
            <person name="Hauser L."/>
            <person name="Markowitz V."/>
            <person name="Cheng J.-F."/>
            <person name="Hugenholtz P."/>
            <person name="Woyke T."/>
            <person name="Wu D."/>
            <person name="Tindall B."/>
            <person name="Pomrenke H."/>
            <person name="Brambilla E."/>
            <person name="Klenk H.-P."/>
            <person name="Eisen J.A."/>
        </authorList>
    </citation>
    <scope>NUCLEOTIDE SEQUENCE [LARGE SCALE GENOMIC DNA]</scope>
    <source>
        <strain evidence="12 13">DSM 17448</strain>
    </source>
</reference>
<proteinExistence type="inferred from homology"/>
<dbReference type="HAMAP" id="MF_00208">
    <property type="entry name" value="MurE"/>
    <property type="match status" value="1"/>
</dbReference>
<evidence type="ECO:0000256" key="3">
    <source>
        <dbReference type="ARBA" id="ARBA00022960"/>
    </source>
</evidence>
<dbReference type="NCBIfam" id="TIGR01085">
    <property type="entry name" value="murE"/>
    <property type="match status" value="1"/>
</dbReference>
<keyword evidence="7" id="KW-0460">Magnesium</keyword>
<feature type="binding site" evidence="7">
    <location>
        <position position="30"/>
    </location>
    <ligand>
        <name>UDP-N-acetyl-alpha-D-muramoyl-L-alanyl-D-glutamate</name>
        <dbReference type="ChEBI" id="CHEBI:83900"/>
    </ligand>
</feature>
<dbReference type="Gene3D" id="3.90.190.20">
    <property type="entry name" value="Mur ligase, C-terminal domain"/>
    <property type="match status" value="1"/>
</dbReference>
<dbReference type="SUPFAM" id="SSF53244">
    <property type="entry name" value="MurD-like peptide ligases, peptide-binding domain"/>
    <property type="match status" value="1"/>
</dbReference>
<evidence type="ECO:0000256" key="1">
    <source>
        <dbReference type="ARBA" id="ARBA00005898"/>
    </source>
</evidence>